<dbReference type="PANTHER" id="PTHR43537:SF24">
    <property type="entry name" value="GLUCONATE OPERON TRANSCRIPTIONAL REPRESSOR"/>
    <property type="match status" value="1"/>
</dbReference>
<proteinExistence type="predicted"/>
<feature type="domain" description="HTH gntR-type" evidence="4">
    <location>
        <begin position="8"/>
        <end position="75"/>
    </location>
</feature>
<keyword evidence="3" id="KW-0804">Transcription</keyword>
<dbReference type="PANTHER" id="PTHR43537">
    <property type="entry name" value="TRANSCRIPTIONAL REGULATOR, GNTR FAMILY"/>
    <property type="match status" value="1"/>
</dbReference>
<dbReference type="InterPro" id="IPR036388">
    <property type="entry name" value="WH-like_DNA-bd_sf"/>
</dbReference>
<dbReference type="InterPro" id="IPR036390">
    <property type="entry name" value="WH_DNA-bd_sf"/>
</dbReference>
<protein>
    <submittedName>
        <fullName evidence="5">GntR family transcriptional regulator</fullName>
    </submittedName>
</protein>
<evidence type="ECO:0000313" key="5">
    <source>
        <dbReference type="EMBL" id="TXN29421.1"/>
    </source>
</evidence>
<gene>
    <name evidence="5" type="ORF">FVP33_14725</name>
</gene>
<evidence type="ECO:0000256" key="2">
    <source>
        <dbReference type="ARBA" id="ARBA00023125"/>
    </source>
</evidence>
<dbReference type="InterPro" id="IPR008920">
    <property type="entry name" value="TF_FadR/GntR_C"/>
</dbReference>
<sequence length="221" mass="24117">MSVSLKTTSLPEAVYEALRESIVTGSATPGSLMTETAIALQYGVARPTAKAALERLVSEGLLTRQAHHAARVPELDRDDIVDLYANRALIEEAALHNLAMAGTVPSTALALQRQLEEHAANDDRAALARTDIDFHRALVLAQQSPRLSRLHSLIMGEIELCIGQVQAQQLIRPSDVAEQHQGILDAVAVGDIALAGRLTREHIFNARDRLLRKFDDDHNES</sequence>
<dbReference type="SUPFAM" id="SSF46785">
    <property type="entry name" value="Winged helix' DNA-binding domain"/>
    <property type="match status" value="1"/>
</dbReference>
<evidence type="ECO:0000256" key="3">
    <source>
        <dbReference type="ARBA" id="ARBA00023163"/>
    </source>
</evidence>
<dbReference type="PROSITE" id="PS50949">
    <property type="entry name" value="HTH_GNTR"/>
    <property type="match status" value="1"/>
</dbReference>
<dbReference type="SUPFAM" id="SSF48008">
    <property type="entry name" value="GntR ligand-binding domain-like"/>
    <property type="match status" value="1"/>
</dbReference>
<dbReference type="Gene3D" id="1.10.10.10">
    <property type="entry name" value="Winged helix-like DNA-binding domain superfamily/Winged helix DNA-binding domain"/>
    <property type="match status" value="1"/>
</dbReference>
<dbReference type="GO" id="GO:0003677">
    <property type="term" value="F:DNA binding"/>
    <property type="evidence" value="ECO:0007669"/>
    <property type="project" value="UniProtKB-KW"/>
</dbReference>
<dbReference type="InterPro" id="IPR000524">
    <property type="entry name" value="Tscrpt_reg_HTH_GntR"/>
</dbReference>
<name>A0A5C8UND3_9MICO</name>
<evidence type="ECO:0000313" key="6">
    <source>
        <dbReference type="Proteomes" id="UP000321379"/>
    </source>
</evidence>
<keyword evidence="1" id="KW-0805">Transcription regulation</keyword>
<dbReference type="Gene3D" id="1.20.120.530">
    <property type="entry name" value="GntR ligand-binding domain-like"/>
    <property type="match status" value="1"/>
</dbReference>
<dbReference type="GO" id="GO:0003700">
    <property type="term" value="F:DNA-binding transcription factor activity"/>
    <property type="evidence" value="ECO:0007669"/>
    <property type="project" value="InterPro"/>
</dbReference>
<reference evidence="5 6" key="1">
    <citation type="submission" date="2019-08" db="EMBL/GenBank/DDBJ databases">
        <title>Bacterial whole genome sequence for Glaciihabitans sp. CHu50b-6-2.</title>
        <authorList>
            <person name="Jin L."/>
        </authorList>
    </citation>
    <scope>NUCLEOTIDE SEQUENCE [LARGE SCALE GENOMIC DNA]</scope>
    <source>
        <strain evidence="5 6">CHu50b-6-2</strain>
    </source>
</reference>
<dbReference type="SMART" id="SM00345">
    <property type="entry name" value="HTH_GNTR"/>
    <property type="match status" value="1"/>
</dbReference>
<comment type="caution">
    <text evidence="5">The sequence shown here is derived from an EMBL/GenBank/DDBJ whole genome shotgun (WGS) entry which is preliminary data.</text>
</comment>
<evidence type="ECO:0000259" key="4">
    <source>
        <dbReference type="PROSITE" id="PS50949"/>
    </source>
</evidence>
<organism evidence="5 6">
    <name type="scientific">Lacisediminihabitans profunda</name>
    <dbReference type="NCBI Taxonomy" id="2594790"/>
    <lineage>
        <taxon>Bacteria</taxon>
        <taxon>Bacillati</taxon>
        <taxon>Actinomycetota</taxon>
        <taxon>Actinomycetes</taxon>
        <taxon>Micrococcales</taxon>
        <taxon>Microbacteriaceae</taxon>
        <taxon>Lacisediminihabitans</taxon>
    </lineage>
</organism>
<dbReference type="SMART" id="SM00895">
    <property type="entry name" value="FCD"/>
    <property type="match status" value="1"/>
</dbReference>
<keyword evidence="2" id="KW-0238">DNA-binding</keyword>
<dbReference type="PRINTS" id="PR00035">
    <property type="entry name" value="HTHGNTR"/>
</dbReference>
<evidence type="ECO:0000256" key="1">
    <source>
        <dbReference type="ARBA" id="ARBA00023015"/>
    </source>
</evidence>
<dbReference type="InterPro" id="IPR011711">
    <property type="entry name" value="GntR_C"/>
</dbReference>
<keyword evidence="6" id="KW-1185">Reference proteome</keyword>
<accession>A0A5C8UND3</accession>
<dbReference type="AlphaFoldDB" id="A0A5C8UND3"/>
<dbReference type="Pfam" id="PF00392">
    <property type="entry name" value="GntR"/>
    <property type="match status" value="1"/>
</dbReference>
<dbReference type="Pfam" id="PF07729">
    <property type="entry name" value="FCD"/>
    <property type="match status" value="1"/>
</dbReference>
<dbReference type="EMBL" id="VRMG01000009">
    <property type="protein sequence ID" value="TXN29421.1"/>
    <property type="molecule type" value="Genomic_DNA"/>
</dbReference>
<dbReference type="Proteomes" id="UP000321379">
    <property type="component" value="Unassembled WGS sequence"/>
</dbReference>
<dbReference type="RefSeq" id="WP_147784437.1">
    <property type="nucleotide sequence ID" value="NZ_VRMG01000009.1"/>
</dbReference>